<feature type="compositionally biased region" description="Basic and acidic residues" evidence="1">
    <location>
        <begin position="165"/>
        <end position="178"/>
    </location>
</feature>
<name>A0AAP0MZ08_9ROSI</name>
<dbReference type="Proteomes" id="UP001428341">
    <property type="component" value="Unassembled WGS sequence"/>
</dbReference>
<reference evidence="2 3" key="1">
    <citation type="submission" date="2024-05" db="EMBL/GenBank/DDBJ databases">
        <title>Haplotype-resolved chromosome-level genome assembly of Huyou (Citrus changshanensis).</title>
        <authorList>
            <person name="Miao C."/>
            <person name="Chen W."/>
            <person name="Wu Y."/>
            <person name="Wang L."/>
            <person name="Zhao S."/>
            <person name="Grierson D."/>
            <person name="Xu C."/>
            <person name="Chen K."/>
        </authorList>
    </citation>
    <scope>NUCLEOTIDE SEQUENCE [LARGE SCALE GENOMIC DNA]</scope>
    <source>
        <strain evidence="2">01-14</strain>
        <tissue evidence="2">Leaf</tissue>
    </source>
</reference>
<gene>
    <name evidence="2" type="ORF">WN944_011204</name>
</gene>
<feature type="region of interest" description="Disordered" evidence="1">
    <location>
        <begin position="156"/>
        <end position="178"/>
    </location>
</feature>
<organism evidence="2 3">
    <name type="scientific">Citrus x changshan-huyou</name>
    <dbReference type="NCBI Taxonomy" id="2935761"/>
    <lineage>
        <taxon>Eukaryota</taxon>
        <taxon>Viridiplantae</taxon>
        <taxon>Streptophyta</taxon>
        <taxon>Embryophyta</taxon>
        <taxon>Tracheophyta</taxon>
        <taxon>Spermatophyta</taxon>
        <taxon>Magnoliopsida</taxon>
        <taxon>eudicotyledons</taxon>
        <taxon>Gunneridae</taxon>
        <taxon>Pentapetalae</taxon>
        <taxon>rosids</taxon>
        <taxon>malvids</taxon>
        <taxon>Sapindales</taxon>
        <taxon>Rutaceae</taxon>
        <taxon>Aurantioideae</taxon>
        <taxon>Citrus</taxon>
    </lineage>
</organism>
<keyword evidence="3" id="KW-1185">Reference proteome</keyword>
<evidence type="ECO:0000313" key="2">
    <source>
        <dbReference type="EMBL" id="KAK9222767.1"/>
    </source>
</evidence>
<proteinExistence type="predicted"/>
<protein>
    <submittedName>
        <fullName evidence="2">Uncharacterized protein</fullName>
    </submittedName>
</protein>
<evidence type="ECO:0000256" key="1">
    <source>
        <dbReference type="SAM" id="MobiDB-lite"/>
    </source>
</evidence>
<dbReference type="EMBL" id="JBCGBO010000002">
    <property type="protein sequence ID" value="KAK9222767.1"/>
    <property type="molecule type" value="Genomic_DNA"/>
</dbReference>
<accession>A0AAP0MZ08</accession>
<sequence length="212" mass="23462">MGSLEDKAVLELDHESLVNPGSIAVKKPSFKLSNGSLDVSGGRNAYVTSSCNGVIESIKVVVFSTKLNILIIFGPAIIVVDKTSDAHVLVSTFFCGGLVNAKREQVFSKKQETNVALLVKKQKTNTILDATHDDADDDVIRITACTNKKRFRKRIGSEEDDDDEGIAKAERLRDQKGNEELKRHIKEYDVAVTRKLTGPKLTQMEEDDAMRR</sequence>
<comment type="caution">
    <text evidence="2">The sequence shown here is derived from an EMBL/GenBank/DDBJ whole genome shotgun (WGS) entry which is preliminary data.</text>
</comment>
<evidence type="ECO:0000313" key="3">
    <source>
        <dbReference type="Proteomes" id="UP001428341"/>
    </source>
</evidence>
<dbReference type="AlphaFoldDB" id="A0AAP0MZ08"/>